<protein>
    <submittedName>
        <fullName evidence="2">Uncharacterized protein</fullName>
    </submittedName>
</protein>
<organism evidence="2">
    <name type="scientific">Rhodosorus marinus</name>
    <dbReference type="NCBI Taxonomy" id="101924"/>
    <lineage>
        <taxon>Eukaryota</taxon>
        <taxon>Rhodophyta</taxon>
        <taxon>Stylonematophyceae</taxon>
        <taxon>Stylonematales</taxon>
        <taxon>Stylonemataceae</taxon>
        <taxon>Rhodosorus</taxon>
    </lineage>
</organism>
<feature type="compositionally biased region" description="Basic and acidic residues" evidence="1">
    <location>
        <begin position="64"/>
        <end position="76"/>
    </location>
</feature>
<sequence length="124" mass="13554">MNKFYETYPAHVTRFRQHLVDLVGEKATTEELVEAYLNISDIHPELAKKADESGEQGSSVNTLQDERGDQSSKEDPSCSENNATADGEPESTEQEEEDTPANPGDALAAEVEAVNVLDGKETNE</sequence>
<dbReference type="EMBL" id="HBHW01037798">
    <property type="protein sequence ID" value="CAE0060999.1"/>
    <property type="molecule type" value="Transcribed_RNA"/>
</dbReference>
<dbReference type="AlphaFoldDB" id="A0A7S3A5C3"/>
<name>A0A7S3A5C3_9RHOD</name>
<reference evidence="2" key="1">
    <citation type="submission" date="2021-01" db="EMBL/GenBank/DDBJ databases">
        <authorList>
            <person name="Corre E."/>
            <person name="Pelletier E."/>
            <person name="Niang G."/>
            <person name="Scheremetjew M."/>
            <person name="Finn R."/>
            <person name="Kale V."/>
            <person name="Holt S."/>
            <person name="Cochrane G."/>
            <person name="Meng A."/>
            <person name="Brown T."/>
            <person name="Cohen L."/>
        </authorList>
    </citation>
    <scope>NUCLEOTIDE SEQUENCE</scope>
    <source>
        <strain evidence="2">CCMP 769</strain>
    </source>
</reference>
<gene>
    <name evidence="2" type="ORF">RMAR00112_LOCUS29065</name>
</gene>
<feature type="region of interest" description="Disordered" evidence="1">
    <location>
        <begin position="47"/>
        <end position="108"/>
    </location>
</feature>
<proteinExistence type="predicted"/>
<evidence type="ECO:0000313" key="2">
    <source>
        <dbReference type="EMBL" id="CAE0060999.1"/>
    </source>
</evidence>
<feature type="compositionally biased region" description="Acidic residues" evidence="1">
    <location>
        <begin position="87"/>
        <end position="99"/>
    </location>
</feature>
<accession>A0A7S3A5C3</accession>
<evidence type="ECO:0000256" key="1">
    <source>
        <dbReference type="SAM" id="MobiDB-lite"/>
    </source>
</evidence>